<dbReference type="Proteomes" id="UP001501343">
    <property type="component" value="Unassembled WGS sequence"/>
</dbReference>
<sequence>MFIESAGLPWHEPPGHVRGYSQYVVTPSDGRSERFDFRLSRYPVGGRVDPHVHEVAEQLYFFIEGAGTVLCGDETYQVGPGHTVLVAPGVVHAVENTGAVDLLFTVTTSPPDDIER</sequence>
<feature type="domain" description="Cupin type-2" evidence="1">
    <location>
        <begin position="40"/>
        <end position="104"/>
    </location>
</feature>
<dbReference type="RefSeq" id="WP_248148035.1">
    <property type="nucleotide sequence ID" value="NZ_BAAAOF010000004.1"/>
</dbReference>
<dbReference type="InterPro" id="IPR011051">
    <property type="entry name" value="RmlC_Cupin_sf"/>
</dbReference>
<evidence type="ECO:0000313" key="2">
    <source>
        <dbReference type="EMBL" id="GAA1931090.1"/>
    </source>
</evidence>
<reference evidence="3" key="1">
    <citation type="journal article" date="2019" name="Int. J. Syst. Evol. Microbiol.">
        <title>The Global Catalogue of Microorganisms (GCM) 10K type strain sequencing project: providing services to taxonomists for standard genome sequencing and annotation.</title>
        <authorList>
            <consortium name="The Broad Institute Genomics Platform"/>
            <consortium name="The Broad Institute Genome Sequencing Center for Infectious Disease"/>
            <person name="Wu L."/>
            <person name="Ma J."/>
        </authorList>
    </citation>
    <scope>NUCLEOTIDE SEQUENCE [LARGE SCALE GENOMIC DNA]</scope>
    <source>
        <strain evidence="3">JCM 14900</strain>
    </source>
</reference>
<dbReference type="Gene3D" id="2.60.120.10">
    <property type="entry name" value="Jelly Rolls"/>
    <property type="match status" value="1"/>
</dbReference>
<organism evidence="2 3">
    <name type="scientific">Microbacterium aoyamense</name>
    <dbReference type="NCBI Taxonomy" id="344166"/>
    <lineage>
        <taxon>Bacteria</taxon>
        <taxon>Bacillati</taxon>
        <taxon>Actinomycetota</taxon>
        <taxon>Actinomycetes</taxon>
        <taxon>Micrococcales</taxon>
        <taxon>Microbacteriaceae</taxon>
        <taxon>Microbacterium</taxon>
    </lineage>
</organism>
<proteinExistence type="predicted"/>
<dbReference type="PANTHER" id="PTHR43346:SF1">
    <property type="entry name" value="QUERCETIN 2,3-DIOXYGENASE-RELATED"/>
    <property type="match status" value="1"/>
</dbReference>
<evidence type="ECO:0000259" key="1">
    <source>
        <dbReference type="Pfam" id="PF07883"/>
    </source>
</evidence>
<name>A0ABP5B4T2_9MICO</name>
<keyword evidence="3" id="KW-1185">Reference proteome</keyword>
<dbReference type="InterPro" id="IPR013096">
    <property type="entry name" value="Cupin_2"/>
</dbReference>
<dbReference type="PANTHER" id="PTHR43346">
    <property type="entry name" value="LIGAND BINDING DOMAIN PROTEIN, PUTATIVE (AFU_ORTHOLOGUE AFUA_6G14370)-RELATED"/>
    <property type="match status" value="1"/>
</dbReference>
<comment type="caution">
    <text evidence="2">The sequence shown here is derived from an EMBL/GenBank/DDBJ whole genome shotgun (WGS) entry which is preliminary data.</text>
</comment>
<gene>
    <name evidence="2" type="ORF">GCM10009775_24090</name>
</gene>
<dbReference type="Pfam" id="PF07883">
    <property type="entry name" value="Cupin_2"/>
    <property type="match status" value="1"/>
</dbReference>
<protein>
    <recommendedName>
        <fullName evidence="1">Cupin type-2 domain-containing protein</fullName>
    </recommendedName>
</protein>
<dbReference type="InterPro" id="IPR014710">
    <property type="entry name" value="RmlC-like_jellyroll"/>
</dbReference>
<accession>A0ABP5B4T2</accession>
<dbReference type="SUPFAM" id="SSF51182">
    <property type="entry name" value="RmlC-like cupins"/>
    <property type="match status" value="1"/>
</dbReference>
<dbReference type="EMBL" id="BAAAOF010000004">
    <property type="protein sequence ID" value="GAA1931090.1"/>
    <property type="molecule type" value="Genomic_DNA"/>
</dbReference>
<evidence type="ECO:0000313" key="3">
    <source>
        <dbReference type="Proteomes" id="UP001501343"/>
    </source>
</evidence>
<dbReference type="InterPro" id="IPR052538">
    <property type="entry name" value="Flavonoid_dioxygenase-like"/>
</dbReference>